<name>A0A3M7EQU1_HORWE</name>
<feature type="domain" description="FAD-binding" evidence="7">
    <location>
        <begin position="39"/>
        <end position="250"/>
    </location>
</feature>
<evidence type="ECO:0000256" key="1">
    <source>
        <dbReference type="ARBA" id="ARBA00001974"/>
    </source>
</evidence>
<dbReference type="GO" id="GO:0071949">
    <property type="term" value="F:FAD binding"/>
    <property type="evidence" value="ECO:0007669"/>
    <property type="project" value="InterPro"/>
</dbReference>
<reference evidence="8 9" key="1">
    <citation type="journal article" date="2018" name="BMC Genomics">
        <title>Genomic evidence for intraspecific hybridization in a clonal and extremely halotolerant yeast.</title>
        <authorList>
            <person name="Gostincar C."/>
            <person name="Stajich J.E."/>
            <person name="Zupancic J."/>
            <person name="Zalar P."/>
            <person name="Gunde-Cimerman N."/>
        </authorList>
    </citation>
    <scope>NUCLEOTIDE SEQUENCE [LARGE SCALE GENOMIC DNA]</scope>
    <source>
        <strain evidence="8 9">EXF-171</strain>
    </source>
</reference>
<comment type="similarity">
    <text evidence="2">Belongs to the paxM FAD-dependent monooxygenase family.</text>
</comment>
<evidence type="ECO:0000313" key="9">
    <source>
        <dbReference type="Proteomes" id="UP000281468"/>
    </source>
</evidence>
<evidence type="ECO:0000259" key="7">
    <source>
        <dbReference type="Pfam" id="PF01494"/>
    </source>
</evidence>
<dbReference type="Proteomes" id="UP000281468">
    <property type="component" value="Unassembled WGS sequence"/>
</dbReference>
<keyword evidence="4" id="KW-0274">FAD</keyword>
<comment type="cofactor">
    <cofactor evidence="1">
        <name>FAD</name>
        <dbReference type="ChEBI" id="CHEBI:57692"/>
    </cofactor>
</comment>
<dbReference type="PRINTS" id="PR00420">
    <property type="entry name" value="RNGMNOXGNASE"/>
</dbReference>
<feature type="domain" description="FAD-binding" evidence="7">
    <location>
        <begin position="359"/>
        <end position="394"/>
    </location>
</feature>
<dbReference type="GO" id="GO:0004497">
    <property type="term" value="F:monooxygenase activity"/>
    <property type="evidence" value="ECO:0007669"/>
    <property type="project" value="UniProtKB-KW"/>
</dbReference>
<dbReference type="SUPFAM" id="SSF54373">
    <property type="entry name" value="FAD-linked reductases, C-terminal domain"/>
    <property type="match status" value="1"/>
</dbReference>
<evidence type="ECO:0000256" key="6">
    <source>
        <dbReference type="ARBA" id="ARBA00023033"/>
    </source>
</evidence>
<keyword evidence="3" id="KW-0285">Flavoprotein</keyword>
<dbReference type="SUPFAM" id="SSF51905">
    <property type="entry name" value="FAD/NAD(P)-binding domain"/>
    <property type="match status" value="1"/>
</dbReference>
<evidence type="ECO:0000256" key="5">
    <source>
        <dbReference type="ARBA" id="ARBA00023002"/>
    </source>
</evidence>
<protein>
    <recommendedName>
        <fullName evidence="7">FAD-binding domain-containing protein</fullName>
    </recommendedName>
</protein>
<dbReference type="InterPro" id="IPR002938">
    <property type="entry name" value="FAD-bd"/>
</dbReference>
<evidence type="ECO:0000256" key="4">
    <source>
        <dbReference type="ARBA" id="ARBA00022827"/>
    </source>
</evidence>
<evidence type="ECO:0000313" key="8">
    <source>
        <dbReference type="EMBL" id="RMY78948.1"/>
    </source>
</evidence>
<evidence type="ECO:0000256" key="3">
    <source>
        <dbReference type="ARBA" id="ARBA00022630"/>
    </source>
</evidence>
<organism evidence="8 9">
    <name type="scientific">Hortaea werneckii</name>
    <name type="common">Black yeast</name>
    <name type="synonym">Cladosporium werneckii</name>
    <dbReference type="NCBI Taxonomy" id="91943"/>
    <lineage>
        <taxon>Eukaryota</taxon>
        <taxon>Fungi</taxon>
        <taxon>Dikarya</taxon>
        <taxon>Ascomycota</taxon>
        <taxon>Pezizomycotina</taxon>
        <taxon>Dothideomycetes</taxon>
        <taxon>Dothideomycetidae</taxon>
        <taxon>Mycosphaerellales</taxon>
        <taxon>Teratosphaeriaceae</taxon>
        <taxon>Hortaea</taxon>
    </lineage>
</organism>
<comment type="caution">
    <text evidence="8">The sequence shown here is derived from an EMBL/GenBank/DDBJ whole genome shotgun (WGS) entry which is preliminary data.</text>
</comment>
<dbReference type="EMBL" id="QWIQ01000712">
    <property type="protein sequence ID" value="RMY78948.1"/>
    <property type="molecule type" value="Genomic_DNA"/>
</dbReference>
<dbReference type="InterPro" id="IPR050493">
    <property type="entry name" value="FAD-dep_Monooxygenase_BioMet"/>
</dbReference>
<dbReference type="AlphaFoldDB" id="A0A3M7EQU1"/>
<gene>
    <name evidence="8" type="ORF">D0862_13266</name>
</gene>
<dbReference type="InterPro" id="IPR036188">
    <property type="entry name" value="FAD/NAD-bd_sf"/>
</dbReference>
<dbReference type="Pfam" id="PF01494">
    <property type="entry name" value="FAD_binding_3"/>
    <property type="match status" value="2"/>
</dbReference>
<keyword evidence="6" id="KW-0503">Monooxygenase</keyword>
<accession>A0A3M7EQU1</accession>
<keyword evidence="5" id="KW-0560">Oxidoreductase</keyword>
<proteinExistence type="inferred from homology"/>
<dbReference type="Gene3D" id="3.50.50.60">
    <property type="entry name" value="FAD/NAD(P)-binding domain"/>
    <property type="match status" value="1"/>
</dbReference>
<dbReference type="PANTHER" id="PTHR13789">
    <property type="entry name" value="MONOOXYGENASE"/>
    <property type="match status" value="1"/>
</dbReference>
<sequence length="515" mass="56383">MPRQDHIMAADNFAQNINTNGGAAASADDVKIAPPSGISVLIVGAGVGGLMAALECHRKGHQVRILERSHNASAGGDMFTIGLNGRMAINHYPTMKRELDHISIHDGWMRHRKFTGDSIGEPVPMSKMVPAGAGDPIDRQPMMIQLRPLFHAMLYHQLERFGIEVVYGKKVVHYYEDASRGIGGVETDDGEKFEADLVFAGDGLNSKSHSIVMGGQGKTQPSGRSIFRAAWPLETAMKDPLVKEYFGLKDGKDPQMQAWMGPNTHSMALSYVDKARDNGLMCWGYTYTEPAGSKGQDTTQDWSRTVSTSEVLEMMNKAPAPGWNEAMHALVRTIPENSIVYWPLLWRDPTPCVHSAGCRVLQIGDAAHTLLPNSGFGASMAIEDAVTIATCLQKAGKANIETAVKTHALLRADRVSTTQLLGFVNSERFQKTDLNKVGNDKSKVAAKVPKWIYQLDPEKYAEEKYEAAAASLKEGGKPFVNTNLPDGFMPRPWTLEGIEMMEAEGKSIELEGDWS</sequence>
<dbReference type="PANTHER" id="PTHR13789:SF315">
    <property type="entry name" value="FAD-DEPENDENT MONOOXYGENASE MDPD"/>
    <property type="match status" value="1"/>
</dbReference>
<evidence type="ECO:0000256" key="2">
    <source>
        <dbReference type="ARBA" id="ARBA00007992"/>
    </source>
</evidence>